<comment type="caution">
    <text evidence="1">The sequence shown here is derived from an EMBL/GenBank/DDBJ whole genome shotgun (WGS) entry which is preliminary data.</text>
</comment>
<dbReference type="OrthoDB" id="8453817at2"/>
<organism evidence="1 2">
    <name type="scientific">Paracoccus litorisediminis</name>
    <dbReference type="NCBI Taxonomy" id="2006130"/>
    <lineage>
        <taxon>Bacteria</taxon>
        <taxon>Pseudomonadati</taxon>
        <taxon>Pseudomonadota</taxon>
        <taxon>Alphaproteobacteria</taxon>
        <taxon>Rhodobacterales</taxon>
        <taxon>Paracoccaceae</taxon>
        <taxon>Paracoccus</taxon>
    </lineage>
</organism>
<evidence type="ECO:0000313" key="2">
    <source>
        <dbReference type="Proteomes" id="UP000449846"/>
    </source>
</evidence>
<protein>
    <submittedName>
        <fullName evidence="1">Uncharacterized protein</fullName>
    </submittedName>
</protein>
<sequence length="124" mass="14014">MNATTILPTRNPEWGFWGTTERAGYRTDRGWDVASETIRQTTGCNPEGVRDFLDSRLGRHFADEVNSLMATRKLPVEVATTETANRWQGWKIDRKTSRDHGIPAGMPYLTGWVTHYEIADDSAA</sequence>
<gene>
    <name evidence="1" type="ORF">GL300_23460</name>
</gene>
<keyword evidence="2" id="KW-1185">Reference proteome</keyword>
<evidence type="ECO:0000313" key="1">
    <source>
        <dbReference type="EMBL" id="MTH62160.1"/>
    </source>
</evidence>
<proteinExistence type="predicted"/>
<dbReference type="RefSeq" id="WP_155042111.1">
    <property type="nucleotide sequence ID" value="NZ_WMIG01000026.1"/>
</dbReference>
<dbReference type="AlphaFoldDB" id="A0A844HQJ8"/>
<name>A0A844HQJ8_9RHOB</name>
<dbReference type="EMBL" id="WMIG01000026">
    <property type="protein sequence ID" value="MTH62160.1"/>
    <property type="molecule type" value="Genomic_DNA"/>
</dbReference>
<reference evidence="1 2" key="1">
    <citation type="submission" date="2019-11" db="EMBL/GenBank/DDBJ databases">
        <authorList>
            <person name="Dong K."/>
        </authorList>
    </citation>
    <scope>NUCLEOTIDE SEQUENCE [LARGE SCALE GENOMIC DNA]</scope>
    <source>
        <strain evidence="1 2">NBRC 112902</strain>
    </source>
</reference>
<dbReference type="Proteomes" id="UP000449846">
    <property type="component" value="Unassembled WGS sequence"/>
</dbReference>
<accession>A0A844HQJ8</accession>